<feature type="domain" description="HTH tetR-type" evidence="7">
    <location>
        <begin position="40"/>
        <end position="100"/>
    </location>
</feature>
<keyword evidence="3 5" id="KW-0238">DNA-binding</keyword>
<feature type="region of interest" description="Disordered" evidence="6">
    <location>
        <begin position="240"/>
        <end position="277"/>
    </location>
</feature>
<organism evidence="8 9">
    <name type="scientific">Paraburkholderia metrosideri</name>
    <dbReference type="NCBI Taxonomy" id="580937"/>
    <lineage>
        <taxon>Bacteria</taxon>
        <taxon>Pseudomonadati</taxon>
        <taxon>Pseudomonadota</taxon>
        <taxon>Betaproteobacteria</taxon>
        <taxon>Burkholderiales</taxon>
        <taxon>Burkholderiaceae</taxon>
        <taxon>Paraburkholderia</taxon>
    </lineage>
</organism>
<sequence>MTLRLRLGGPRVHRPVKASNQMTDPTNQNFVRAPSQGRSRASFERVLETATELLATRGYEGFTLQDVSVLSKASIGSIYGRVKGKDDLVRAVQIRVLQKADDEQIEMFNSLRSQHASLASLIPATIFATAEYLKSHGALFSAFMTRAPFDPVIASTGKMSFHKFLQGFKSLLLAHRDEIAAPDPHRSVETCFVVVYAALSRYLGLGMPSEMSGAGGWEDFKSDLSRMCLLYMTTELETSNGEGAKKSDAVRQTAKRRQRKAENRPRAGSLPTPPDHN</sequence>
<dbReference type="EMBL" id="CAJHCP010000008">
    <property type="protein sequence ID" value="CAD6543242.1"/>
    <property type="molecule type" value="Genomic_DNA"/>
</dbReference>
<keyword evidence="9" id="KW-1185">Reference proteome</keyword>
<evidence type="ECO:0000313" key="9">
    <source>
        <dbReference type="Proteomes" id="UP000598032"/>
    </source>
</evidence>
<proteinExistence type="predicted"/>
<evidence type="ECO:0000256" key="4">
    <source>
        <dbReference type="ARBA" id="ARBA00023163"/>
    </source>
</evidence>
<protein>
    <recommendedName>
        <fullName evidence="7">HTH tetR-type domain-containing protein</fullName>
    </recommendedName>
</protein>
<keyword evidence="2" id="KW-0805">Transcription regulation</keyword>
<dbReference type="PROSITE" id="PS01081">
    <property type="entry name" value="HTH_TETR_1"/>
    <property type="match status" value="1"/>
</dbReference>
<evidence type="ECO:0000259" key="7">
    <source>
        <dbReference type="PROSITE" id="PS50977"/>
    </source>
</evidence>
<evidence type="ECO:0000256" key="2">
    <source>
        <dbReference type="ARBA" id="ARBA00023015"/>
    </source>
</evidence>
<reference evidence="8 9" key="1">
    <citation type="submission" date="2020-10" db="EMBL/GenBank/DDBJ databases">
        <authorList>
            <person name="Peeters C."/>
        </authorList>
    </citation>
    <scope>NUCLEOTIDE SEQUENCE [LARGE SCALE GENOMIC DNA]</scope>
    <source>
        <strain evidence="8 9">LMG 28140</strain>
    </source>
</reference>
<accession>A0ABN7HXM1</accession>
<comment type="caution">
    <text evidence="8">The sequence shown here is derived from an EMBL/GenBank/DDBJ whole genome shotgun (WGS) entry which is preliminary data.</text>
</comment>
<dbReference type="SUPFAM" id="SSF46689">
    <property type="entry name" value="Homeodomain-like"/>
    <property type="match status" value="1"/>
</dbReference>
<dbReference type="Proteomes" id="UP000598032">
    <property type="component" value="Unassembled WGS sequence"/>
</dbReference>
<feature type="DNA-binding region" description="H-T-H motif" evidence="5">
    <location>
        <begin position="63"/>
        <end position="82"/>
    </location>
</feature>
<gene>
    <name evidence="8" type="ORF">LMG28140_03892</name>
</gene>
<dbReference type="InterPro" id="IPR023772">
    <property type="entry name" value="DNA-bd_HTH_TetR-type_CS"/>
</dbReference>
<keyword evidence="1" id="KW-0678">Repressor</keyword>
<name>A0ABN7HXM1_9BURK</name>
<evidence type="ECO:0000256" key="6">
    <source>
        <dbReference type="SAM" id="MobiDB-lite"/>
    </source>
</evidence>
<dbReference type="InterPro" id="IPR001647">
    <property type="entry name" value="HTH_TetR"/>
</dbReference>
<keyword evidence="4" id="KW-0804">Transcription</keyword>
<evidence type="ECO:0000256" key="3">
    <source>
        <dbReference type="ARBA" id="ARBA00023125"/>
    </source>
</evidence>
<dbReference type="PROSITE" id="PS50977">
    <property type="entry name" value="HTH_TETR_2"/>
    <property type="match status" value="1"/>
</dbReference>
<evidence type="ECO:0000256" key="5">
    <source>
        <dbReference type="PROSITE-ProRule" id="PRU00335"/>
    </source>
</evidence>
<evidence type="ECO:0000256" key="1">
    <source>
        <dbReference type="ARBA" id="ARBA00022491"/>
    </source>
</evidence>
<dbReference type="InterPro" id="IPR009057">
    <property type="entry name" value="Homeodomain-like_sf"/>
</dbReference>
<dbReference type="Pfam" id="PF00440">
    <property type="entry name" value="TetR_N"/>
    <property type="match status" value="1"/>
</dbReference>
<dbReference type="Gene3D" id="1.10.357.10">
    <property type="entry name" value="Tetracycline Repressor, domain 2"/>
    <property type="match status" value="1"/>
</dbReference>
<evidence type="ECO:0000313" key="8">
    <source>
        <dbReference type="EMBL" id="CAD6543242.1"/>
    </source>
</evidence>